<protein>
    <submittedName>
        <fullName evidence="2">Flp pilus assembly protein, pilin Flp</fullName>
    </submittedName>
</protein>
<dbReference type="Proteomes" id="UP000184211">
    <property type="component" value="Unassembled WGS sequence"/>
</dbReference>
<keyword evidence="1" id="KW-0472">Membrane</keyword>
<proteinExistence type="predicted"/>
<dbReference type="EMBL" id="FQWM01000002">
    <property type="protein sequence ID" value="SHG94928.1"/>
    <property type="molecule type" value="Genomic_DNA"/>
</dbReference>
<keyword evidence="3" id="KW-1185">Reference proteome</keyword>
<dbReference type="AlphaFoldDB" id="A0A1M5NZL2"/>
<keyword evidence="1" id="KW-1133">Transmembrane helix</keyword>
<sequence>MNITSYLMGVVARFKSEEDGLALTEYLILLGLLTAAVVLAVQAFGVNLGNAWQAWSDWITQLDGPPSLPS</sequence>
<dbReference type="RefSeq" id="WP_072792386.1">
    <property type="nucleotide sequence ID" value="NZ_FQWM01000002.1"/>
</dbReference>
<evidence type="ECO:0000256" key="1">
    <source>
        <dbReference type="SAM" id="Phobius"/>
    </source>
</evidence>
<accession>A0A1M5NZL2</accession>
<reference evidence="3" key="1">
    <citation type="submission" date="2016-11" db="EMBL/GenBank/DDBJ databases">
        <authorList>
            <person name="Varghese N."/>
            <person name="Submissions S."/>
        </authorList>
    </citation>
    <scope>NUCLEOTIDE SEQUENCE [LARGE SCALE GENOMIC DNA]</scope>
    <source>
        <strain evidence="3">DSM 28223</strain>
    </source>
</reference>
<evidence type="ECO:0000313" key="2">
    <source>
        <dbReference type="EMBL" id="SHG94928.1"/>
    </source>
</evidence>
<keyword evidence="1" id="KW-0812">Transmembrane</keyword>
<organism evidence="2 3">
    <name type="scientific">Cognatishimia maritima</name>
    <dbReference type="NCBI Taxonomy" id="870908"/>
    <lineage>
        <taxon>Bacteria</taxon>
        <taxon>Pseudomonadati</taxon>
        <taxon>Pseudomonadota</taxon>
        <taxon>Alphaproteobacteria</taxon>
        <taxon>Rhodobacterales</taxon>
        <taxon>Paracoccaceae</taxon>
        <taxon>Cognatishimia</taxon>
    </lineage>
</organism>
<name>A0A1M5NZL2_9RHOB</name>
<gene>
    <name evidence="2" type="ORF">SAMN04488044_1673</name>
</gene>
<dbReference type="STRING" id="870908.SAMN04488044_1673"/>
<feature type="transmembrane region" description="Helical" evidence="1">
    <location>
        <begin position="26"/>
        <end position="46"/>
    </location>
</feature>
<evidence type="ECO:0000313" key="3">
    <source>
        <dbReference type="Proteomes" id="UP000184211"/>
    </source>
</evidence>